<evidence type="ECO:0000256" key="5">
    <source>
        <dbReference type="PROSITE-ProRule" id="PRU00091"/>
    </source>
</evidence>
<dbReference type="Gene3D" id="3.30.40.10">
    <property type="entry name" value="Zinc/RING finger domain, C3HC4 (zinc finger)"/>
    <property type="match status" value="1"/>
</dbReference>
<feature type="domain" description="PX" evidence="9">
    <location>
        <begin position="1310"/>
        <end position="1444"/>
    </location>
</feature>
<dbReference type="VEuPathDB" id="FungiDB:PYU1_G003185"/>
<feature type="compositionally biased region" description="Polar residues" evidence="6">
    <location>
        <begin position="1307"/>
        <end position="1325"/>
    </location>
</feature>
<evidence type="ECO:0000313" key="12">
    <source>
        <dbReference type="EnsemblProtists" id="PYU1_T003192"/>
    </source>
</evidence>
<dbReference type="HOGENOM" id="CLU_002140_0_0_1"/>
<comment type="similarity">
    <text evidence="1">Belongs to the sorting nexin family.</text>
</comment>
<dbReference type="InterPro" id="IPR004012">
    <property type="entry name" value="Run_dom"/>
</dbReference>
<dbReference type="PROSITE" id="PS50826">
    <property type="entry name" value="RUN"/>
    <property type="match status" value="1"/>
</dbReference>
<dbReference type="EMBL" id="GL376603">
    <property type="status" value="NOT_ANNOTATED_CDS"/>
    <property type="molecule type" value="Genomic_DNA"/>
</dbReference>
<evidence type="ECO:0000256" key="2">
    <source>
        <dbReference type="ARBA" id="ARBA00022723"/>
    </source>
</evidence>
<keyword evidence="7" id="KW-1133">Transmembrane helix</keyword>
<evidence type="ECO:0000259" key="8">
    <source>
        <dbReference type="PROSITE" id="PS50178"/>
    </source>
</evidence>
<dbReference type="Pfam" id="PF02194">
    <property type="entry name" value="PXA"/>
    <property type="match status" value="1"/>
</dbReference>
<feature type="domain" description="FYVE-type" evidence="8">
    <location>
        <begin position="1194"/>
        <end position="1271"/>
    </location>
</feature>
<dbReference type="InterPro" id="IPR006614">
    <property type="entry name" value="Peroxin/Ferlin"/>
</dbReference>
<feature type="compositionally biased region" description="Polar residues" evidence="6">
    <location>
        <begin position="1176"/>
        <end position="1185"/>
    </location>
</feature>
<evidence type="ECO:0000256" key="6">
    <source>
        <dbReference type="SAM" id="MobiDB-lite"/>
    </source>
</evidence>
<organism evidence="12 13">
    <name type="scientific">Globisporangium ultimum (strain ATCC 200006 / CBS 805.95 / DAOM BR144)</name>
    <name type="common">Pythium ultimum</name>
    <dbReference type="NCBI Taxonomy" id="431595"/>
    <lineage>
        <taxon>Eukaryota</taxon>
        <taxon>Sar</taxon>
        <taxon>Stramenopiles</taxon>
        <taxon>Oomycota</taxon>
        <taxon>Peronosporomycetes</taxon>
        <taxon>Pythiales</taxon>
        <taxon>Pythiaceae</taxon>
        <taxon>Globisporangium</taxon>
    </lineage>
</organism>
<evidence type="ECO:0000256" key="7">
    <source>
        <dbReference type="SAM" id="Phobius"/>
    </source>
</evidence>
<dbReference type="PROSITE" id="PS50195">
    <property type="entry name" value="PX"/>
    <property type="match status" value="1"/>
</dbReference>
<dbReference type="Proteomes" id="UP000019132">
    <property type="component" value="Unassembled WGS sequence"/>
</dbReference>
<dbReference type="Gene3D" id="3.30.1520.10">
    <property type="entry name" value="Phox-like domain"/>
    <property type="match status" value="1"/>
</dbReference>
<feature type="region of interest" description="Disordered" evidence="6">
    <location>
        <begin position="1101"/>
        <end position="1189"/>
    </location>
</feature>
<dbReference type="PROSITE" id="PS51207">
    <property type="entry name" value="PXA"/>
    <property type="match status" value="1"/>
</dbReference>
<dbReference type="InterPro" id="IPR011011">
    <property type="entry name" value="Znf_FYVE_PHD"/>
</dbReference>
<dbReference type="InterPro" id="IPR017455">
    <property type="entry name" value="Znf_FYVE-rel"/>
</dbReference>
<evidence type="ECO:0000259" key="9">
    <source>
        <dbReference type="PROSITE" id="PS50195"/>
    </source>
</evidence>
<dbReference type="SUPFAM" id="SSF57903">
    <property type="entry name" value="FYVE/PHD zinc finger"/>
    <property type="match status" value="1"/>
</dbReference>
<dbReference type="PANTHER" id="PTHR22775">
    <property type="entry name" value="SORTING NEXIN"/>
    <property type="match status" value="1"/>
</dbReference>
<feature type="compositionally biased region" description="Low complexity" evidence="6">
    <location>
        <begin position="257"/>
        <end position="276"/>
    </location>
</feature>
<dbReference type="eggNOG" id="ENOG502SFA7">
    <property type="taxonomic scope" value="Eukaryota"/>
</dbReference>
<evidence type="ECO:0000313" key="13">
    <source>
        <dbReference type="Proteomes" id="UP000019132"/>
    </source>
</evidence>
<dbReference type="PANTHER" id="PTHR22775:SF3">
    <property type="entry name" value="SORTING NEXIN-13"/>
    <property type="match status" value="1"/>
</dbReference>
<feature type="compositionally biased region" description="Acidic residues" evidence="6">
    <location>
        <begin position="626"/>
        <end position="645"/>
    </location>
</feature>
<evidence type="ECO:0000256" key="4">
    <source>
        <dbReference type="ARBA" id="ARBA00022833"/>
    </source>
</evidence>
<dbReference type="InterPro" id="IPR003114">
    <property type="entry name" value="Phox_assoc"/>
</dbReference>
<dbReference type="GO" id="GO:0008270">
    <property type="term" value="F:zinc ion binding"/>
    <property type="evidence" value="ECO:0007669"/>
    <property type="project" value="UniProtKB-KW"/>
</dbReference>
<dbReference type="PROSITE" id="PS50178">
    <property type="entry name" value="ZF_FYVE"/>
    <property type="match status" value="1"/>
</dbReference>
<feature type="compositionally biased region" description="Acidic residues" evidence="6">
    <location>
        <begin position="585"/>
        <end position="599"/>
    </location>
</feature>
<evidence type="ECO:0000256" key="1">
    <source>
        <dbReference type="ARBA" id="ARBA00010883"/>
    </source>
</evidence>
<dbReference type="InterPro" id="IPR013937">
    <property type="entry name" value="Sorting_nexin_C"/>
</dbReference>
<keyword evidence="2" id="KW-0479">Metal-binding</keyword>
<keyword evidence="7" id="KW-0812">Transmembrane</keyword>
<feature type="compositionally biased region" description="Polar residues" evidence="6">
    <location>
        <begin position="1457"/>
        <end position="1467"/>
    </location>
</feature>
<feature type="domain" description="RUN" evidence="10">
    <location>
        <begin position="680"/>
        <end position="848"/>
    </location>
</feature>
<feature type="compositionally biased region" description="Polar residues" evidence="6">
    <location>
        <begin position="498"/>
        <end position="525"/>
    </location>
</feature>
<reference evidence="13" key="2">
    <citation type="submission" date="2010-04" db="EMBL/GenBank/DDBJ databases">
        <authorList>
            <person name="Buell R."/>
            <person name="Hamilton J."/>
            <person name="Hostetler J."/>
        </authorList>
    </citation>
    <scope>NUCLEOTIDE SEQUENCE [LARGE SCALE GENOMIC DNA]</scope>
    <source>
        <strain evidence="13">DAOM:BR144</strain>
    </source>
</reference>
<accession>K3WE01</accession>
<protein>
    <recommendedName>
        <fullName evidence="14">PX domain-containing protein</fullName>
    </recommendedName>
</protein>
<dbReference type="GO" id="GO:0035091">
    <property type="term" value="F:phosphatidylinositol binding"/>
    <property type="evidence" value="ECO:0007669"/>
    <property type="project" value="InterPro"/>
</dbReference>
<feature type="compositionally biased region" description="Low complexity" evidence="6">
    <location>
        <begin position="564"/>
        <end position="579"/>
    </location>
</feature>
<feature type="region of interest" description="Disordered" evidence="6">
    <location>
        <begin position="257"/>
        <end position="289"/>
    </location>
</feature>
<evidence type="ECO:0000259" key="10">
    <source>
        <dbReference type="PROSITE" id="PS50826"/>
    </source>
</evidence>
<keyword evidence="7" id="KW-0472">Membrane</keyword>
<evidence type="ECO:0000259" key="11">
    <source>
        <dbReference type="PROSITE" id="PS51207"/>
    </source>
</evidence>
<dbReference type="SUPFAM" id="SSF64268">
    <property type="entry name" value="PX domain"/>
    <property type="match status" value="1"/>
</dbReference>
<dbReference type="InterPro" id="IPR037213">
    <property type="entry name" value="Run_dom_sf"/>
</dbReference>
<dbReference type="Gene3D" id="1.20.58.900">
    <property type="match status" value="1"/>
</dbReference>
<dbReference type="SUPFAM" id="SSF140741">
    <property type="entry name" value="RUN domain-like"/>
    <property type="match status" value="1"/>
</dbReference>
<reference evidence="12" key="3">
    <citation type="submission" date="2015-02" db="UniProtKB">
        <authorList>
            <consortium name="EnsemblProtists"/>
        </authorList>
    </citation>
    <scope>IDENTIFICATION</scope>
    <source>
        <strain evidence="12">DAOM BR144</strain>
    </source>
</reference>
<keyword evidence="13" id="KW-1185">Reference proteome</keyword>
<feature type="region of interest" description="Disordered" evidence="6">
    <location>
        <begin position="498"/>
        <end position="527"/>
    </location>
</feature>
<dbReference type="CDD" id="cd06093">
    <property type="entry name" value="PX_domain"/>
    <property type="match status" value="1"/>
</dbReference>
<dbReference type="EnsemblProtists" id="PYU1_T003192">
    <property type="protein sequence ID" value="PYU1_T003192"/>
    <property type="gene ID" value="PYU1_G003185"/>
</dbReference>
<evidence type="ECO:0000256" key="3">
    <source>
        <dbReference type="ARBA" id="ARBA00022771"/>
    </source>
</evidence>
<dbReference type="STRING" id="431595.K3WE01"/>
<feature type="region of interest" description="Disordered" evidence="6">
    <location>
        <begin position="557"/>
        <end position="645"/>
    </location>
</feature>
<feature type="domain" description="PXA" evidence="11">
    <location>
        <begin position="128"/>
        <end position="359"/>
    </location>
</feature>
<feature type="transmembrane region" description="Helical" evidence="7">
    <location>
        <begin position="32"/>
        <end position="55"/>
    </location>
</feature>
<feature type="region of interest" description="Disordered" evidence="6">
    <location>
        <begin position="1307"/>
        <end position="1328"/>
    </location>
</feature>
<feature type="region of interest" description="Disordered" evidence="6">
    <location>
        <begin position="456"/>
        <end position="481"/>
    </location>
</feature>
<dbReference type="InParanoid" id="K3WE01"/>
<keyword evidence="3 5" id="KW-0863">Zinc-finger</keyword>
<dbReference type="InterPro" id="IPR001683">
    <property type="entry name" value="PX_dom"/>
</dbReference>
<evidence type="ECO:0008006" key="14">
    <source>
        <dbReference type="Google" id="ProtNLM"/>
    </source>
</evidence>
<dbReference type="OMA" id="HLGWFRE"/>
<name>K3WE01_GLOUD</name>
<feature type="region of interest" description="Disordered" evidence="6">
    <location>
        <begin position="1449"/>
        <end position="1471"/>
    </location>
</feature>
<dbReference type="Pfam" id="PF08628">
    <property type="entry name" value="Nexin_C"/>
    <property type="match status" value="1"/>
</dbReference>
<keyword evidence="4" id="KW-0862">Zinc</keyword>
<dbReference type="GO" id="GO:0016020">
    <property type="term" value="C:membrane"/>
    <property type="evidence" value="ECO:0007669"/>
    <property type="project" value="InterPro"/>
</dbReference>
<proteinExistence type="inferred from homology"/>
<dbReference type="InterPro" id="IPR036871">
    <property type="entry name" value="PX_dom_sf"/>
</dbReference>
<feature type="compositionally biased region" description="Low complexity" evidence="6">
    <location>
        <begin position="1106"/>
        <end position="1130"/>
    </location>
</feature>
<dbReference type="SMART" id="SM00694">
    <property type="entry name" value="DysFC"/>
    <property type="match status" value="1"/>
</dbReference>
<sequence>MALLVRRALTALVLALALYQHARVLLVLRGVYWVLARVLQLAVVLLGSGSFWWVLRTYQLQTEQELHDQAWLKYQFYERYRASSSASSGPGSSRRCSVDHGLGNSGAASKAVKRLPIGAHLRMSWNLPQEICDELALFVHCAVRDYVSYWFQPISPHNDDFPSDVKFLLADLLGALSSRVLEIDSSQALAMTAKSIELLRMHLGWFREAYAQLEDDFPEAFEPDDDDRNLQKRQEYIAAFAQKSPFLHPGCVAAASTSSSTTSTSPSSPRPNVTPSLPGAGRKPGAQDSPEAMYLRHVASQLLGQLKPQLAQQYNSNVFVSLVMNLLREATTFKILKPLAEYAHPRYANELVLSCLQALLVDKDGLGPLSPTGASAFGGGHLSGGGVSLMPSMTLNKLRLTKTFLYKATKRSTEQAEAAFQAVVDAVSSAASAAAGAQTDDAGSFDDWNDDGYALDGEPSALQGATAAGNHGNRRSHHGKQPFASLFSLDDRLSLAKQTTSRLTKTSRNFMPGTSFNGPRSSSTGHMDDLKNMKANLNSTAARMMKPGMLLQKALQRRPQDHNPMMSPTSPTSSLDDILTPPPLTDDDFFLGGAEDDSSDPPSPTQRALETDDAIEAEDAVREQGDGEENDAVEVEGEDEDEEDEVAPALILQERVVERLEKAVMTYVRMHHERPEMRSSSRSRELFELVSAMEDLFMLGYVGRFDERNPPHGHENGELNDAGGATPPFASPVTANIHEQQFYWEYLAQDRIEAPLLNAHWRFVANKCPACVSENESVYSTRGVQWLLVALEKGMLYDYMTALHVKDKRVTQRFYDYDDAVLCNTRLMASVLQSLSQLHKLTLALEISLVLGRKSDMDEAFGVASVQPTRRLSRSRSNSGNSNRSTPVCVLESVWEVERYVPIHGWTKAQDKRWQELPSSEWVWEGEWTLETPTTESSDGGWTYAKTFEDRFHDKEKKFDSVRRRKWIRRRRQLPPLLSSLIAFSASPSSPSNRPRVPSASPSSPPALFGVASLPVPSPSVVSIGASATGKGVRNLKQLFDSSKRAMKAKAEDLSSITSASPVTKKFVKRRSSSFDKLNLASPIANAEFMALSATTPLSPVHSPVASGDKGVSFSSSSKKPASDASSPKAGGKKVKRGSIPLLRRANTSSDKAGMKSAVALMRSTTTGSESRKHSVTSSAGTRTSFGGEWDDDDDDENMCFRCLSPFPELAPSSPSNGTNNLSNNSVRTCTSCQQRVCPSCHSFFAFLVFPPPLETTKKAQVCGTCYDRLVSKYKLQIDAHVSKYFIRERDNSDALTLAALALPSSNGMGNTTNDTEPSSSNGTKTPPPSKFEITVFVNNDASCAWSVVKSFQDFEALEKSLSEKMKQQEKKHGAGSHACHWKGVDYLELMAVSPRLKDLSVAALTYDKRLYVLEEFLQSVLACDTLCQSPAVQKFLALSNAAATRDARSGSDASCFPTSPKTATDSIDNEHLRSPRGGMSMLSGIVSSPLTSINGAGALLMESGKWRKGRWVAPETNTKETKMRILQKLEVSLFAVMGELFEFDGIGMVRRQLFAMSRSFIKAFLSASHFRKFEKQYLSFTDPKRLASMIVDFREYMFSDPNAPPAPAATLNTVELQTLRKDVLEAILASFPSTAVSLFGETSCENAALKLHEFLQHEVFVKNLLFSIADDVLLHVFPDFATYTKSTNAPRPTSQ</sequence>
<dbReference type="InterPro" id="IPR013083">
    <property type="entry name" value="Znf_RING/FYVE/PHD"/>
</dbReference>
<reference evidence="13" key="1">
    <citation type="journal article" date="2010" name="Genome Biol.">
        <title>Genome sequence of the necrotrophic plant pathogen Pythium ultimum reveals original pathogenicity mechanisms and effector repertoire.</title>
        <authorList>
            <person name="Levesque C.A."/>
            <person name="Brouwer H."/>
            <person name="Cano L."/>
            <person name="Hamilton J.P."/>
            <person name="Holt C."/>
            <person name="Huitema E."/>
            <person name="Raffaele S."/>
            <person name="Robideau G.P."/>
            <person name="Thines M."/>
            <person name="Win J."/>
            <person name="Zerillo M.M."/>
            <person name="Beakes G.W."/>
            <person name="Boore J.L."/>
            <person name="Busam D."/>
            <person name="Dumas B."/>
            <person name="Ferriera S."/>
            <person name="Fuerstenberg S.I."/>
            <person name="Gachon C.M."/>
            <person name="Gaulin E."/>
            <person name="Govers F."/>
            <person name="Grenville-Briggs L."/>
            <person name="Horner N."/>
            <person name="Hostetler J."/>
            <person name="Jiang R.H."/>
            <person name="Johnson J."/>
            <person name="Krajaejun T."/>
            <person name="Lin H."/>
            <person name="Meijer H.J."/>
            <person name="Moore B."/>
            <person name="Morris P."/>
            <person name="Phuntmart V."/>
            <person name="Puiu D."/>
            <person name="Shetty J."/>
            <person name="Stajich J.E."/>
            <person name="Tripathy S."/>
            <person name="Wawra S."/>
            <person name="van West P."/>
            <person name="Whitty B.R."/>
            <person name="Coutinho P.M."/>
            <person name="Henrissat B."/>
            <person name="Martin F."/>
            <person name="Thomas P.D."/>
            <person name="Tyler B.M."/>
            <person name="De Vries R.P."/>
            <person name="Kamoun S."/>
            <person name="Yandell M."/>
            <person name="Tisserat N."/>
            <person name="Buell C.R."/>
        </authorList>
    </citation>
    <scope>NUCLEOTIDE SEQUENCE</scope>
    <source>
        <strain evidence="13">DAOM:BR144</strain>
    </source>
</reference>